<dbReference type="AlphaFoldDB" id="A0A6B0TGP5"/>
<feature type="transmembrane region" description="Helical" evidence="2">
    <location>
        <begin position="32"/>
        <end position="56"/>
    </location>
</feature>
<keyword evidence="2" id="KW-0472">Membrane</keyword>
<proteinExistence type="predicted"/>
<dbReference type="OrthoDB" id="214851at2157"/>
<organism evidence="4 5">
    <name type="scientific">Halovenus carboxidivorans</name>
    <dbReference type="NCBI Taxonomy" id="2692199"/>
    <lineage>
        <taxon>Archaea</taxon>
        <taxon>Methanobacteriati</taxon>
        <taxon>Methanobacteriota</taxon>
        <taxon>Stenosarchaea group</taxon>
        <taxon>Halobacteria</taxon>
        <taxon>Halobacteriales</taxon>
        <taxon>Haloarculaceae</taxon>
        <taxon>Halovenus</taxon>
    </lineage>
</organism>
<dbReference type="InterPro" id="IPR003675">
    <property type="entry name" value="Rce1/LyrA-like_dom"/>
</dbReference>
<dbReference type="GO" id="GO:0080120">
    <property type="term" value="P:CAAX-box protein maturation"/>
    <property type="evidence" value="ECO:0007669"/>
    <property type="project" value="UniProtKB-ARBA"/>
</dbReference>
<evidence type="ECO:0000256" key="2">
    <source>
        <dbReference type="SAM" id="Phobius"/>
    </source>
</evidence>
<dbReference type="GO" id="GO:0006508">
    <property type="term" value="P:proteolysis"/>
    <property type="evidence" value="ECO:0007669"/>
    <property type="project" value="UniProtKB-KW"/>
</dbReference>
<accession>A0A6B0TGP5</accession>
<feature type="transmembrane region" description="Helical" evidence="2">
    <location>
        <begin position="68"/>
        <end position="87"/>
    </location>
</feature>
<keyword evidence="4" id="KW-0378">Hydrolase</keyword>
<protein>
    <submittedName>
        <fullName evidence="4">CPBP family intramembrane metalloprotease</fullName>
    </submittedName>
</protein>
<dbReference type="Proteomes" id="UP000466535">
    <property type="component" value="Unassembled WGS sequence"/>
</dbReference>
<sequence>MAESPAQGEHSETDPVPTGEPSPEVELTPAMVLGNVAATQGLLAAVLLVAGWYFSIPAAAFGVASEPLSTGAPAVALGVGFGAVLWVGNELSTTVADAVGAAYDERLRELLAPDSPGGWVVLFGAVLPIIAVGEELLFRAALIGVPAASFSVSPWLLAVVASLAFALGHGAQGQVGVIVTGVLGFVLAAGYIVSGSLLLVVVAHYVINGLEFLVHEYLGVDPLGTSR</sequence>
<feature type="region of interest" description="Disordered" evidence="1">
    <location>
        <begin position="1"/>
        <end position="25"/>
    </location>
</feature>
<keyword evidence="2" id="KW-0812">Transmembrane</keyword>
<dbReference type="Pfam" id="PF02517">
    <property type="entry name" value="Rce1-like"/>
    <property type="match status" value="1"/>
</dbReference>
<dbReference type="GO" id="GO:0008237">
    <property type="term" value="F:metallopeptidase activity"/>
    <property type="evidence" value="ECO:0007669"/>
    <property type="project" value="UniProtKB-KW"/>
</dbReference>
<feature type="transmembrane region" description="Helical" evidence="2">
    <location>
        <begin position="150"/>
        <end position="171"/>
    </location>
</feature>
<feature type="transmembrane region" description="Helical" evidence="2">
    <location>
        <begin position="117"/>
        <end position="138"/>
    </location>
</feature>
<evidence type="ECO:0000259" key="3">
    <source>
        <dbReference type="Pfam" id="PF02517"/>
    </source>
</evidence>
<gene>
    <name evidence="4" type="ORF">GRX03_12185</name>
</gene>
<reference evidence="4 5" key="1">
    <citation type="submission" date="2019-12" db="EMBL/GenBank/DDBJ databases">
        <title>Isolation and characterization of three novel carbon monoxide-oxidizing members of Halobacteria from salione crusts and soils.</title>
        <authorList>
            <person name="Myers M.R."/>
            <person name="King G.M."/>
        </authorList>
    </citation>
    <scope>NUCLEOTIDE SEQUENCE [LARGE SCALE GENOMIC DNA]</scope>
    <source>
        <strain evidence="4 5">WSH3</strain>
    </source>
</reference>
<keyword evidence="2" id="KW-1133">Transmembrane helix</keyword>
<name>A0A6B0TGP5_9EURY</name>
<evidence type="ECO:0000313" key="5">
    <source>
        <dbReference type="Proteomes" id="UP000466535"/>
    </source>
</evidence>
<keyword evidence="4" id="KW-0645">Protease</keyword>
<keyword evidence="4" id="KW-0482">Metalloprotease</keyword>
<dbReference type="EMBL" id="WUUT01000004">
    <property type="protein sequence ID" value="MXR52359.1"/>
    <property type="molecule type" value="Genomic_DNA"/>
</dbReference>
<feature type="transmembrane region" description="Helical" evidence="2">
    <location>
        <begin position="177"/>
        <end position="207"/>
    </location>
</feature>
<comment type="caution">
    <text evidence="4">The sequence shown here is derived from an EMBL/GenBank/DDBJ whole genome shotgun (WGS) entry which is preliminary data.</text>
</comment>
<evidence type="ECO:0000313" key="4">
    <source>
        <dbReference type="EMBL" id="MXR52359.1"/>
    </source>
</evidence>
<dbReference type="GO" id="GO:0004175">
    <property type="term" value="F:endopeptidase activity"/>
    <property type="evidence" value="ECO:0007669"/>
    <property type="project" value="UniProtKB-ARBA"/>
</dbReference>
<evidence type="ECO:0000256" key="1">
    <source>
        <dbReference type="SAM" id="MobiDB-lite"/>
    </source>
</evidence>
<keyword evidence="5" id="KW-1185">Reference proteome</keyword>
<feature type="domain" description="CAAX prenyl protease 2/Lysostaphin resistance protein A-like" evidence="3">
    <location>
        <begin position="119"/>
        <end position="209"/>
    </location>
</feature>